<protein>
    <recommendedName>
        <fullName evidence="5">Peptidoglycan-binding protein</fullName>
    </recommendedName>
</protein>
<dbReference type="Gene3D" id="1.20.141.10">
    <property type="entry name" value="Chitosanase, subunit A, domain 1"/>
    <property type="match status" value="1"/>
</dbReference>
<evidence type="ECO:0000259" key="1">
    <source>
        <dbReference type="Pfam" id="PF05838"/>
    </source>
</evidence>
<evidence type="ECO:0000313" key="4">
    <source>
        <dbReference type="Proteomes" id="UP000451233"/>
    </source>
</evidence>
<dbReference type="InterPro" id="IPR023346">
    <property type="entry name" value="Lysozyme-like_dom_sf"/>
</dbReference>
<dbReference type="InterPro" id="IPR018537">
    <property type="entry name" value="Peptidoglycan-bd_3"/>
</dbReference>
<accession>A0A7K1XSW8</accession>
<dbReference type="InterPro" id="IPR008565">
    <property type="entry name" value="TtsA-like_GH18_dom"/>
</dbReference>
<keyword evidence="4" id="KW-1185">Reference proteome</keyword>
<proteinExistence type="predicted"/>
<sequence>MAQFIEAFQITMGNEGGYANNPADPGGETYKGISRNNWPTWPGWPAVDAAVASTGDVASAIDAALAGNASLQGEVQAFYKANFWDIMQLDSLNDQPTANQLFDIAVNMGPGLAPRLLQQAIDNLTPPPNPLITVDGEVGPLTLAAANSANPESLYNNLCSLRNERYRAIIAANPSMQQFANSWFSRITPYPAA</sequence>
<feature type="domain" description="Peptidoglycan binding" evidence="2">
    <location>
        <begin position="115"/>
        <end position="187"/>
    </location>
</feature>
<dbReference type="Pfam" id="PF09374">
    <property type="entry name" value="PG_binding_3"/>
    <property type="match status" value="1"/>
</dbReference>
<evidence type="ECO:0008006" key="5">
    <source>
        <dbReference type="Google" id="ProtNLM"/>
    </source>
</evidence>
<dbReference type="Pfam" id="PF05838">
    <property type="entry name" value="Glyco_hydro_108"/>
    <property type="match status" value="1"/>
</dbReference>
<organism evidence="3 4">
    <name type="scientific">Hufsiella ginkgonis</name>
    <dbReference type="NCBI Taxonomy" id="2695274"/>
    <lineage>
        <taxon>Bacteria</taxon>
        <taxon>Pseudomonadati</taxon>
        <taxon>Bacteroidota</taxon>
        <taxon>Sphingobacteriia</taxon>
        <taxon>Sphingobacteriales</taxon>
        <taxon>Sphingobacteriaceae</taxon>
        <taxon>Hufsiella</taxon>
    </lineage>
</organism>
<dbReference type="RefSeq" id="WP_160905094.1">
    <property type="nucleotide sequence ID" value="NZ_WVHS01000001.1"/>
</dbReference>
<dbReference type="Proteomes" id="UP000451233">
    <property type="component" value="Unassembled WGS sequence"/>
</dbReference>
<reference evidence="3 4" key="1">
    <citation type="submission" date="2019-11" db="EMBL/GenBank/DDBJ databases">
        <title>Pedobacter sp. HMF7056 Genome sequencing and assembly.</title>
        <authorList>
            <person name="Kang H."/>
            <person name="Kim H."/>
            <person name="Joh K."/>
        </authorList>
    </citation>
    <scope>NUCLEOTIDE SEQUENCE [LARGE SCALE GENOMIC DNA]</scope>
    <source>
        <strain evidence="3 4">HMF7056</strain>
    </source>
</reference>
<dbReference type="AlphaFoldDB" id="A0A7K1XSW8"/>
<evidence type="ECO:0000313" key="3">
    <source>
        <dbReference type="EMBL" id="MXV14091.1"/>
    </source>
</evidence>
<dbReference type="SUPFAM" id="SSF53955">
    <property type="entry name" value="Lysozyme-like"/>
    <property type="match status" value="1"/>
</dbReference>
<comment type="caution">
    <text evidence="3">The sequence shown here is derived from an EMBL/GenBank/DDBJ whole genome shotgun (WGS) entry which is preliminary data.</text>
</comment>
<gene>
    <name evidence="3" type="ORF">GS398_02170</name>
</gene>
<name>A0A7K1XSW8_9SPHI</name>
<dbReference type="EMBL" id="WVHS01000001">
    <property type="protein sequence ID" value="MXV14091.1"/>
    <property type="molecule type" value="Genomic_DNA"/>
</dbReference>
<feature type="domain" description="TtsA-like Glycoside hydrolase family 108" evidence="1">
    <location>
        <begin position="9"/>
        <end position="109"/>
    </location>
</feature>
<evidence type="ECO:0000259" key="2">
    <source>
        <dbReference type="Pfam" id="PF09374"/>
    </source>
</evidence>